<organism evidence="7">
    <name type="scientific">Soboliphyme baturini</name>
    <dbReference type="NCBI Taxonomy" id="241478"/>
    <lineage>
        <taxon>Eukaryota</taxon>
        <taxon>Metazoa</taxon>
        <taxon>Ecdysozoa</taxon>
        <taxon>Nematoda</taxon>
        <taxon>Enoplea</taxon>
        <taxon>Dorylaimia</taxon>
        <taxon>Dioctophymatida</taxon>
        <taxon>Dioctophymatoidea</taxon>
        <taxon>Soboliphymatidae</taxon>
        <taxon>Soboliphyme</taxon>
    </lineage>
</organism>
<dbReference type="GO" id="GO:0005829">
    <property type="term" value="C:cytosol"/>
    <property type="evidence" value="ECO:0007669"/>
    <property type="project" value="TreeGrafter"/>
</dbReference>
<dbReference type="GO" id="GO:0032447">
    <property type="term" value="P:protein urmylation"/>
    <property type="evidence" value="ECO:0007669"/>
    <property type="project" value="UniProtKB-UniRule"/>
</dbReference>
<dbReference type="WBParaSite" id="SBAD_0001026601-mRNA-1">
    <property type="protein sequence ID" value="SBAD_0001026601-mRNA-1"/>
    <property type="gene ID" value="SBAD_0001026601"/>
</dbReference>
<keyword evidence="6" id="KW-1185">Reference proteome</keyword>
<name>A0A183J217_9BILA</name>
<dbReference type="PANTHER" id="PTHR20882:SF14">
    <property type="entry name" value="CYTOPLASMIC TRNA 2-THIOLATION PROTEIN 2"/>
    <property type="match status" value="1"/>
</dbReference>
<comment type="function">
    <text evidence="3">Plays a central role in 2-thiolation of mcm(5)S(2)U at tRNA wobble positions of tRNA(Lys), tRNA(Glu) and tRNA(Gln). May act by forming a heterodimer with NCS6/CTU1 that ligates sulfur from thiocarboxylated URM1 onto the uridine of tRNAs at wobble position.</text>
</comment>
<keyword evidence="4" id="KW-1133">Transmembrane helix</keyword>
<keyword evidence="1 3" id="KW-0963">Cytoplasm</keyword>
<comment type="subcellular location">
    <subcellularLocation>
        <location evidence="3">Cytoplasm</location>
    </subcellularLocation>
</comment>
<dbReference type="SUPFAM" id="SSF52402">
    <property type="entry name" value="Adenine nucleotide alpha hydrolases-like"/>
    <property type="match status" value="1"/>
</dbReference>
<dbReference type="OrthoDB" id="25129at2759"/>
<reference evidence="5 6" key="2">
    <citation type="submission" date="2018-11" db="EMBL/GenBank/DDBJ databases">
        <authorList>
            <consortium name="Pathogen Informatics"/>
        </authorList>
    </citation>
    <scope>NUCLEOTIDE SEQUENCE [LARGE SCALE GENOMIC DNA]</scope>
</reference>
<dbReference type="Proteomes" id="UP000270296">
    <property type="component" value="Unassembled WGS sequence"/>
</dbReference>
<dbReference type="PANTHER" id="PTHR20882">
    <property type="entry name" value="CYTOPLASMIC TRNA 2-THIOLATION PROTEIN 2"/>
    <property type="match status" value="1"/>
</dbReference>
<comment type="similarity">
    <text evidence="3">Belongs to the CTU2/NCS2 family.</text>
</comment>
<accession>A0A183J217</accession>
<dbReference type="InterPro" id="IPR019407">
    <property type="entry name" value="CTU2"/>
</dbReference>
<evidence type="ECO:0000256" key="1">
    <source>
        <dbReference type="ARBA" id="ARBA00022490"/>
    </source>
</evidence>
<gene>
    <name evidence="5" type="ORF">SBAD_LOCUS9915</name>
</gene>
<dbReference type="GO" id="GO:0016783">
    <property type="term" value="F:sulfurtransferase activity"/>
    <property type="evidence" value="ECO:0007669"/>
    <property type="project" value="TreeGrafter"/>
</dbReference>
<dbReference type="UniPathway" id="UPA00988"/>
<evidence type="ECO:0000256" key="2">
    <source>
        <dbReference type="ARBA" id="ARBA00022694"/>
    </source>
</evidence>
<dbReference type="GO" id="GO:0002143">
    <property type="term" value="P:tRNA wobble position uridine thiolation"/>
    <property type="evidence" value="ECO:0007669"/>
    <property type="project" value="TreeGrafter"/>
</dbReference>
<reference evidence="7" key="1">
    <citation type="submission" date="2016-06" db="UniProtKB">
        <authorList>
            <consortium name="WormBaseParasite"/>
        </authorList>
    </citation>
    <scope>IDENTIFICATION</scope>
</reference>
<keyword evidence="4" id="KW-0472">Membrane</keyword>
<comment type="pathway">
    <text evidence="3">tRNA modification; 5-methoxycarbonylmethyl-2-thiouridine-tRNA biosynthesis.</text>
</comment>
<keyword evidence="2 3" id="KW-0819">tRNA processing</keyword>
<dbReference type="GO" id="GO:0016779">
    <property type="term" value="F:nucleotidyltransferase activity"/>
    <property type="evidence" value="ECO:0007669"/>
    <property type="project" value="UniProtKB-UniRule"/>
</dbReference>
<evidence type="ECO:0000256" key="3">
    <source>
        <dbReference type="HAMAP-Rule" id="MF_03054"/>
    </source>
</evidence>
<feature type="transmembrane region" description="Helical" evidence="4">
    <location>
        <begin position="52"/>
        <end position="74"/>
    </location>
</feature>
<dbReference type="InterPro" id="IPR014729">
    <property type="entry name" value="Rossmann-like_a/b/a_fold"/>
</dbReference>
<dbReference type="EMBL" id="UZAM01013346">
    <property type="protein sequence ID" value="VDP27246.1"/>
    <property type="molecule type" value="Genomic_DNA"/>
</dbReference>
<dbReference type="HAMAP" id="MF_03054">
    <property type="entry name" value="CTU2"/>
    <property type="match status" value="1"/>
</dbReference>
<evidence type="ECO:0000313" key="7">
    <source>
        <dbReference type="WBParaSite" id="SBAD_0001026601-mRNA-1"/>
    </source>
</evidence>
<sequence length="362" mass="40465">MKRTVCVKCACDGKVLLNGKDIYCRECFVVYAVHKFRSCLGKHRLFRRSEKCLVDVGGGPCGLALLSLVVSAVVDERKRLLADPVFLHIVDTPDFDPDAYADITSYLGNLGFRLHLVHYGSVFHGEIDDSCLWSYDGSPQVTQGLKETVKDVQTLFAGIKSTTSATDVYDRLRTVLLYKIARFFRCKYILLHRCRTELVSGVAAGVAQGRGDQIKDDIATLDRRWKDVTFVRPLRDFDSKEVLLFNYFSSKNRLALQPLPWSLMATRGSSDDTSSLQAESLSFFLSLQSVVACTTSTMFSAVNKLVELTPSDTAHICPLCRSVFELDFADEQRSFPGFCYGCQLTLQEVTHVDLLRSAIASL</sequence>
<evidence type="ECO:0000313" key="5">
    <source>
        <dbReference type="EMBL" id="VDP27246.1"/>
    </source>
</evidence>
<dbReference type="Gene3D" id="3.40.50.620">
    <property type="entry name" value="HUPs"/>
    <property type="match status" value="1"/>
</dbReference>
<evidence type="ECO:0000256" key="4">
    <source>
        <dbReference type="SAM" id="Phobius"/>
    </source>
</evidence>
<dbReference type="AlphaFoldDB" id="A0A183J217"/>
<proteinExistence type="inferred from homology"/>
<evidence type="ECO:0000313" key="6">
    <source>
        <dbReference type="Proteomes" id="UP000270296"/>
    </source>
</evidence>
<protein>
    <recommendedName>
        <fullName evidence="3">Cytoplasmic tRNA 2-thiolation protein 2</fullName>
    </recommendedName>
</protein>
<keyword evidence="4" id="KW-0812">Transmembrane</keyword>
<dbReference type="GO" id="GO:0000049">
    <property type="term" value="F:tRNA binding"/>
    <property type="evidence" value="ECO:0007669"/>
    <property type="project" value="InterPro"/>
</dbReference>